<organism evidence="1">
    <name type="scientific">Candidatus Kentrum sp. MB</name>
    <dbReference type="NCBI Taxonomy" id="2138164"/>
    <lineage>
        <taxon>Bacteria</taxon>
        <taxon>Pseudomonadati</taxon>
        <taxon>Pseudomonadota</taxon>
        <taxon>Gammaproteobacteria</taxon>
        <taxon>Candidatus Kentrum</taxon>
    </lineage>
</organism>
<evidence type="ECO:0000313" key="1">
    <source>
        <dbReference type="EMBL" id="VFK26483.1"/>
    </source>
</evidence>
<reference evidence="1" key="1">
    <citation type="submission" date="2019-02" db="EMBL/GenBank/DDBJ databases">
        <authorList>
            <person name="Gruber-Vodicka R. H."/>
            <person name="Seah K. B. B."/>
        </authorList>
    </citation>
    <scope>NUCLEOTIDE SEQUENCE</scope>
    <source>
        <strain evidence="2">BECK_BZ198</strain>
        <strain evidence="1">BECK_BZ199</strain>
    </source>
</reference>
<sequence>MKKTIALVTIHGMGDEKKKDYKKSCDALGKRIKKRVGKGIWNKVLFKNFYYQDILQGNQEKIFDRMRSQIDWMRLRKFLLFGFSDAGSLEHKKYPSDSPYFQTQSMILNSMDDVFDEAGAVPVIILAQSLGAQIISNYIWDASKLDGEVFVGIWGFPMNDGIQAGSPKDKFRRMRTVERLYTTGCNIPLFVAGHKEIEPIKPPTNSFQWHNFFDEDDVLGWPLRPLSESYANLVEDIPINAGGGVIGTVLKSWNPFSHTEYWKDREVIKHLSRSIKTLA</sequence>
<protein>
    <submittedName>
        <fullName evidence="1">Uncharacterized protein</fullName>
    </submittedName>
</protein>
<gene>
    <name evidence="2" type="ORF">BECKMB1821H_GA0114242_100661</name>
    <name evidence="1" type="ORF">BECKMB1821I_GA0114274_100113</name>
</gene>
<proteinExistence type="predicted"/>
<dbReference type="EMBL" id="CAADFQ010000001">
    <property type="protein sequence ID" value="VFK26483.1"/>
    <property type="molecule type" value="Genomic_DNA"/>
</dbReference>
<evidence type="ECO:0000313" key="2">
    <source>
        <dbReference type="EMBL" id="VFK74570.1"/>
    </source>
</evidence>
<accession>A0A450XB34</accession>
<name>A0A450XB34_9GAMM</name>
<dbReference type="AlphaFoldDB" id="A0A450XB34"/>
<dbReference type="EMBL" id="CAADGH010000006">
    <property type="protein sequence ID" value="VFK74570.1"/>
    <property type="molecule type" value="Genomic_DNA"/>
</dbReference>